<dbReference type="InterPro" id="IPR036188">
    <property type="entry name" value="FAD/NAD-bd_sf"/>
</dbReference>
<comment type="caution">
    <text evidence="1">The sequence shown here is derived from an EMBL/GenBank/DDBJ whole genome shotgun (WGS) entry which is preliminary data.</text>
</comment>
<gene>
    <name evidence="1" type="ORF">LKMONMHP_4320</name>
</gene>
<evidence type="ECO:0008006" key="3">
    <source>
        <dbReference type="Google" id="ProtNLM"/>
    </source>
</evidence>
<reference evidence="1" key="2">
    <citation type="submission" date="2021-08" db="EMBL/GenBank/DDBJ databases">
        <authorList>
            <person name="Tani A."/>
            <person name="Ola A."/>
            <person name="Ogura Y."/>
            <person name="Katsura K."/>
            <person name="Hayashi T."/>
        </authorList>
    </citation>
    <scope>NUCLEOTIDE SEQUENCE</scope>
    <source>
        <strain evidence="1">NBRC 15689</strain>
    </source>
</reference>
<dbReference type="RefSeq" id="WP_238313976.1">
    <property type="nucleotide sequence ID" value="NZ_BPQV01000016.1"/>
</dbReference>
<accession>A0ABQ4TGI2</accession>
<dbReference type="Proteomes" id="UP001055156">
    <property type="component" value="Unassembled WGS sequence"/>
</dbReference>
<dbReference type="Gene3D" id="3.50.50.60">
    <property type="entry name" value="FAD/NAD(P)-binding domain"/>
    <property type="match status" value="1"/>
</dbReference>
<evidence type="ECO:0000313" key="1">
    <source>
        <dbReference type="EMBL" id="GJE29439.1"/>
    </source>
</evidence>
<protein>
    <recommendedName>
        <fullName evidence="3">Aminotransferase DegT</fullName>
    </recommendedName>
</protein>
<sequence>MAGRAPRAPFRTTIVGGGPAALAPLVAASRDGRLDAFLAGGVAVIEAGPAIGAGRLGNYAIWSDSTAETFLTAVTGHADPRLGALIDHPLCRELRGYGKGAIPLEKAGAFMALIGEILHRAILEAGGVVLVNHEATGAHRDGDGQWHTEIRSKAVGTTHEIVSDTLLLATGGGQDLARLYEERVANAPLLPTYAGKVLQSDEVLRTGGIARVAALLRGRARPRIAIVGGSTSAVATAALLLKALPAETSQPGSIALLHRRPLRVFYPSAQAALDEGYTEFGPQDICPVSGFVYRFAGFRTDSRDLVMNVKRIGGRPGEPRVVPTLIEPGTLAAARRTLDEADVIVAALGYRPRLLLLSDSSGAPIRLMGTTSSAPAVDGACQVLDTEGRPVGGVFGIGLAAGFKPQGTFGGEPSFVGQANGLWLWQTAVGAMLIDNLVATAPASVPATVAEDALVGWPTAAPIIAPTELGTPVVAAR</sequence>
<organism evidence="1 2">
    <name type="scientific">Methylobacterium organophilum</name>
    <dbReference type="NCBI Taxonomy" id="410"/>
    <lineage>
        <taxon>Bacteria</taxon>
        <taxon>Pseudomonadati</taxon>
        <taxon>Pseudomonadota</taxon>
        <taxon>Alphaproteobacteria</taxon>
        <taxon>Hyphomicrobiales</taxon>
        <taxon>Methylobacteriaceae</taxon>
        <taxon>Methylobacterium</taxon>
    </lineage>
</organism>
<keyword evidence="2" id="KW-1185">Reference proteome</keyword>
<dbReference type="EMBL" id="BPQV01000016">
    <property type="protein sequence ID" value="GJE29439.1"/>
    <property type="molecule type" value="Genomic_DNA"/>
</dbReference>
<dbReference type="SUPFAM" id="SSF51905">
    <property type="entry name" value="FAD/NAD(P)-binding domain"/>
    <property type="match status" value="1"/>
</dbReference>
<reference evidence="1" key="1">
    <citation type="journal article" date="2021" name="Front. Microbiol.">
        <title>Comprehensive Comparative Genomics and Phenotyping of Methylobacterium Species.</title>
        <authorList>
            <person name="Alessa O."/>
            <person name="Ogura Y."/>
            <person name="Fujitani Y."/>
            <person name="Takami H."/>
            <person name="Hayashi T."/>
            <person name="Sahin N."/>
            <person name="Tani A."/>
        </authorList>
    </citation>
    <scope>NUCLEOTIDE SEQUENCE</scope>
    <source>
        <strain evidence="1">NBRC 15689</strain>
    </source>
</reference>
<evidence type="ECO:0000313" key="2">
    <source>
        <dbReference type="Proteomes" id="UP001055156"/>
    </source>
</evidence>
<proteinExistence type="predicted"/>
<dbReference type="PRINTS" id="PR00368">
    <property type="entry name" value="FADPNR"/>
</dbReference>
<name>A0ABQ4TGI2_METOR</name>